<sequence length="90" mass="10375">MPDTPTKNAMTPIESFANVTFPGKNRVKISIKHKSKKLNKRMYHTTCTYIATTLIFLNMKITAVLFESRHGESIEWVTFTKILSISRIAW</sequence>
<dbReference type="VEuPathDB" id="FungiDB:QG37_07579"/>
<gene>
    <name evidence="1" type="ORF">QG37_07579</name>
</gene>
<accession>A0A0L0NQ18</accession>
<name>A0A0L0NQ18_CANAR</name>
<dbReference type="EMBL" id="LGST01000059">
    <property type="protein sequence ID" value="KND96094.1"/>
    <property type="molecule type" value="Genomic_DNA"/>
</dbReference>
<evidence type="ECO:0000313" key="2">
    <source>
        <dbReference type="Proteomes" id="UP000037122"/>
    </source>
</evidence>
<comment type="caution">
    <text evidence="1">The sequence shown here is derived from an EMBL/GenBank/DDBJ whole genome shotgun (WGS) entry which is preliminary data.</text>
</comment>
<reference evidence="2" key="1">
    <citation type="journal article" date="2015" name="BMC Genomics">
        <title>Draft genome of a commonly misdiagnosed multidrug resistant pathogen Candida auris.</title>
        <authorList>
            <person name="Chatterjee S."/>
            <person name="Alampalli S.V."/>
            <person name="Nageshan R.K."/>
            <person name="Chettiar S.T."/>
            <person name="Joshi S."/>
            <person name="Tatu U.S."/>
        </authorList>
    </citation>
    <scope>NUCLEOTIDE SEQUENCE [LARGE SCALE GENOMIC DNA]</scope>
    <source>
        <strain evidence="2">6684</strain>
    </source>
</reference>
<evidence type="ECO:0000313" key="1">
    <source>
        <dbReference type="EMBL" id="KND96094.1"/>
    </source>
</evidence>
<organism evidence="1 2">
    <name type="scientific">Candidozyma auris</name>
    <name type="common">Yeast</name>
    <name type="synonym">Candida auris</name>
    <dbReference type="NCBI Taxonomy" id="498019"/>
    <lineage>
        <taxon>Eukaryota</taxon>
        <taxon>Fungi</taxon>
        <taxon>Dikarya</taxon>
        <taxon>Ascomycota</taxon>
        <taxon>Saccharomycotina</taxon>
        <taxon>Pichiomycetes</taxon>
        <taxon>Metschnikowiaceae</taxon>
        <taxon>Candidozyma</taxon>
    </lineage>
</organism>
<dbReference type="Proteomes" id="UP000037122">
    <property type="component" value="Unassembled WGS sequence"/>
</dbReference>
<protein>
    <submittedName>
        <fullName evidence="1">Uncharacterized protein</fullName>
    </submittedName>
</protein>
<proteinExistence type="predicted"/>
<dbReference type="AlphaFoldDB" id="A0A0L0NQ18"/>